<feature type="transmembrane region" description="Helical" evidence="8">
    <location>
        <begin position="333"/>
        <end position="352"/>
    </location>
</feature>
<dbReference type="PANTHER" id="PTHR30489">
    <property type="entry name" value="LIPOPROTEIN-RELEASING SYSTEM TRANSMEMBRANE PROTEIN LOLE"/>
    <property type="match status" value="1"/>
</dbReference>
<comment type="similarity">
    <text evidence="2">Belongs to the ABC-4 integral membrane protein family. LolC/E subfamily.</text>
</comment>
<gene>
    <name evidence="11" type="primary">lolE</name>
    <name evidence="11" type="ORF">NCTC11872_00273</name>
</gene>
<reference evidence="11 12" key="1">
    <citation type="submission" date="2018-06" db="EMBL/GenBank/DDBJ databases">
        <authorList>
            <consortium name="Pathogen Informatics"/>
            <person name="Doyle S."/>
        </authorList>
    </citation>
    <scope>NUCLEOTIDE SEQUENCE [LARGE SCALE GENOMIC DNA]</scope>
    <source>
        <strain evidence="11 12">NCTC11872</strain>
    </source>
</reference>
<dbReference type="InterPro" id="IPR011926">
    <property type="entry name" value="LolE_gammaproteobact"/>
</dbReference>
<evidence type="ECO:0000313" key="11">
    <source>
        <dbReference type="EMBL" id="SPX40697.1"/>
    </source>
</evidence>
<evidence type="ECO:0000256" key="5">
    <source>
        <dbReference type="ARBA" id="ARBA00022692"/>
    </source>
</evidence>
<name>A0A2X1RM68_HAEIF</name>
<evidence type="ECO:0000256" key="7">
    <source>
        <dbReference type="ARBA" id="ARBA00023136"/>
    </source>
</evidence>
<protein>
    <submittedName>
        <fullName evidence="11">Outer membrane-specific lipoprotein transporter subunit</fullName>
    </submittedName>
</protein>
<proteinExistence type="inferred from homology"/>
<evidence type="ECO:0000256" key="3">
    <source>
        <dbReference type="ARBA" id="ARBA00022448"/>
    </source>
</evidence>
<dbReference type="GO" id="GO:0042953">
    <property type="term" value="P:lipoprotein transport"/>
    <property type="evidence" value="ECO:0007669"/>
    <property type="project" value="InterPro"/>
</dbReference>
<dbReference type="Proteomes" id="UP000249936">
    <property type="component" value="Unassembled WGS sequence"/>
</dbReference>
<sequence length="414" mass="46721">MMNTPFFISWRYQRGKQKNPLVALIAKFSAIGIALGVAVLIVGLSAMNGFERELNQRILAVVPHIEIFSAPQAKDPTIHHWQNLEKRLQQNPQIKGISPFVSFTALVENGSKLKVVQVKGVEKQAEDKVSSIGNFVQEQGWNKFEKEGGLVLGSGIAKELDVKVGDWITLLISQQNGDEQFTQPTREPVQVTAILRLDGQLDYSYALLPLAQAQTFLTYQPDQITGVELKLDDPFSVRNLNLSMLNDYPQMLYMQNWISKFGYMYRDIQLIRTVMYIAMVLVIGVACFNIVSTLIMAVKDKQGDIAIMRTLGANNAFIKRIFIWYGLQAGMKGCLIGIVLGIILALNLTTFIQGIEWIIGKKLLSGDVYFVDFLPSELHWLDVFDGFNRCTCLEFNGKPFIQQAELLNYNLHKY</sequence>
<keyword evidence="6 8" id="KW-1133">Transmembrane helix</keyword>
<keyword evidence="5 8" id="KW-0812">Transmembrane</keyword>
<organism evidence="11 12">
    <name type="scientific">Haemophilus influenzae</name>
    <dbReference type="NCBI Taxonomy" id="727"/>
    <lineage>
        <taxon>Bacteria</taxon>
        <taxon>Pseudomonadati</taxon>
        <taxon>Pseudomonadota</taxon>
        <taxon>Gammaproteobacteria</taxon>
        <taxon>Pasteurellales</taxon>
        <taxon>Pasteurellaceae</taxon>
        <taxon>Haemophilus</taxon>
    </lineage>
</organism>
<dbReference type="NCBIfam" id="TIGR02213">
    <property type="entry name" value="lolE_release"/>
    <property type="match status" value="1"/>
</dbReference>
<feature type="domain" description="ABC3 transporter permease C-terminal" evidence="9">
    <location>
        <begin position="277"/>
        <end position="355"/>
    </location>
</feature>
<dbReference type="InterPro" id="IPR025857">
    <property type="entry name" value="MacB_PCD"/>
</dbReference>
<evidence type="ECO:0000259" key="10">
    <source>
        <dbReference type="Pfam" id="PF12704"/>
    </source>
</evidence>
<keyword evidence="4" id="KW-1003">Cell membrane</keyword>
<evidence type="ECO:0000256" key="4">
    <source>
        <dbReference type="ARBA" id="ARBA00022475"/>
    </source>
</evidence>
<feature type="domain" description="MacB-like periplasmic core" evidence="10">
    <location>
        <begin position="29"/>
        <end position="237"/>
    </location>
</feature>
<keyword evidence="7 8" id="KW-0472">Membrane</keyword>
<dbReference type="GO" id="GO:0098797">
    <property type="term" value="C:plasma membrane protein complex"/>
    <property type="evidence" value="ECO:0007669"/>
    <property type="project" value="TreeGrafter"/>
</dbReference>
<evidence type="ECO:0000256" key="6">
    <source>
        <dbReference type="ARBA" id="ARBA00022989"/>
    </source>
</evidence>
<dbReference type="PANTHER" id="PTHR30489:SF0">
    <property type="entry name" value="LIPOPROTEIN-RELEASING SYSTEM TRANSMEMBRANE PROTEIN LOLE"/>
    <property type="match status" value="1"/>
</dbReference>
<dbReference type="InterPro" id="IPR003838">
    <property type="entry name" value="ABC3_permease_C"/>
</dbReference>
<dbReference type="InterPro" id="IPR011925">
    <property type="entry name" value="LolCE_TM"/>
</dbReference>
<feature type="transmembrane region" description="Helical" evidence="8">
    <location>
        <begin position="274"/>
        <end position="298"/>
    </location>
</feature>
<keyword evidence="11" id="KW-0449">Lipoprotein</keyword>
<comment type="subcellular location">
    <subcellularLocation>
        <location evidence="1">Cell membrane</location>
        <topology evidence="1">Multi-pass membrane protein</topology>
    </subcellularLocation>
</comment>
<feature type="transmembrane region" description="Helical" evidence="8">
    <location>
        <begin position="21"/>
        <end position="47"/>
    </location>
</feature>
<evidence type="ECO:0000259" key="9">
    <source>
        <dbReference type="Pfam" id="PF02687"/>
    </source>
</evidence>
<dbReference type="Pfam" id="PF12704">
    <property type="entry name" value="MacB_PCD"/>
    <property type="match status" value="1"/>
</dbReference>
<dbReference type="GO" id="GO:0044874">
    <property type="term" value="P:lipoprotein localization to outer membrane"/>
    <property type="evidence" value="ECO:0007669"/>
    <property type="project" value="InterPro"/>
</dbReference>
<dbReference type="Pfam" id="PF02687">
    <property type="entry name" value="FtsX"/>
    <property type="match status" value="1"/>
</dbReference>
<accession>A0A2X1RM68</accession>
<evidence type="ECO:0000256" key="2">
    <source>
        <dbReference type="ARBA" id="ARBA00005236"/>
    </source>
</evidence>
<evidence type="ECO:0000313" key="12">
    <source>
        <dbReference type="Proteomes" id="UP000249936"/>
    </source>
</evidence>
<keyword evidence="3" id="KW-0813">Transport</keyword>
<dbReference type="NCBIfam" id="NF008357">
    <property type="entry name" value="PRK11146.1"/>
    <property type="match status" value="1"/>
</dbReference>
<evidence type="ECO:0000256" key="1">
    <source>
        <dbReference type="ARBA" id="ARBA00004651"/>
    </source>
</evidence>
<evidence type="ECO:0000256" key="8">
    <source>
        <dbReference type="SAM" id="Phobius"/>
    </source>
</evidence>
<dbReference type="InterPro" id="IPR051447">
    <property type="entry name" value="Lipoprotein-release_system"/>
</dbReference>
<dbReference type="AlphaFoldDB" id="A0A2X1RM68"/>
<dbReference type="EMBL" id="UASK01000003">
    <property type="protein sequence ID" value="SPX40697.1"/>
    <property type="molecule type" value="Genomic_DNA"/>
</dbReference>
<dbReference type="NCBIfam" id="TIGR02212">
    <property type="entry name" value="lolCE"/>
    <property type="match status" value="1"/>
</dbReference>